<evidence type="ECO:0000256" key="5">
    <source>
        <dbReference type="ARBA" id="ARBA00023242"/>
    </source>
</evidence>
<dbReference type="Proteomes" id="UP000030748">
    <property type="component" value="Unassembled WGS sequence"/>
</dbReference>
<evidence type="ECO:0000256" key="3">
    <source>
        <dbReference type="ARBA" id="ARBA00023125"/>
    </source>
</evidence>
<evidence type="ECO:0000259" key="6">
    <source>
        <dbReference type="PROSITE" id="PS50888"/>
    </source>
</evidence>
<keyword evidence="2" id="KW-0805">Transcription regulation</keyword>
<accession>A0A022RMF9</accession>
<dbReference type="CDD" id="cd11455">
    <property type="entry name" value="bHLH_AtAIG1_like"/>
    <property type="match status" value="1"/>
</dbReference>
<dbReference type="PANTHER" id="PTHR45844">
    <property type="entry name" value="TRANSCRIPTION FACTOR BHLH30"/>
    <property type="match status" value="1"/>
</dbReference>
<dbReference type="CDD" id="cd04873">
    <property type="entry name" value="ACT_UUR-ACR-like"/>
    <property type="match status" value="1"/>
</dbReference>
<evidence type="ECO:0000313" key="7">
    <source>
        <dbReference type="EMBL" id="EYU41136.1"/>
    </source>
</evidence>
<dbReference type="KEGG" id="egt:105953781"/>
<dbReference type="InterPro" id="IPR045847">
    <property type="entry name" value="AIG1-like"/>
</dbReference>
<evidence type="ECO:0000256" key="1">
    <source>
        <dbReference type="ARBA" id="ARBA00004123"/>
    </source>
</evidence>
<dbReference type="eggNOG" id="KOG3561">
    <property type="taxonomic scope" value="Eukaryota"/>
</dbReference>
<keyword evidence="8" id="KW-1185">Reference proteome</keyword>
<evidence type="ECO:0000313" key="8">
    <source>
        <dbReference type="Proteomes" id="UP000030748"/>
    </source>
</evidence>
<keyword evidence="4" id="KW-0804">Transcription</keyword>
<dbReference type="GO" id="GO:0003700">
    <property type="term" value="F:DNA-binding transcription factor activity"/>
    <property type="evidence" value="ECO:0007669"/>
    <property type="project" value="InterPro"/>
</dbReference>
<dbReference type="PhylomeDB" id="A0A022RMF9"/>
<keyword evidence="5" id="KW-0539">Nucleus</keyword>
<dbReference type="SUPFAM" id="SSF47459">
    <property type="entry name" value="HLH, helix-loop-helix DNA-binding domain"/>
    <property type="match status" value="1"/>
</dbReference>
<dbReference type="InterPro" id="IPR011598">
    <property type="entry name" value="bHLH_dom"/>
</dbReference>
<gene>
    <name evidence="7" type="ORF">MIMGU_mgv1a026524mg</name>
</gene>
<dbReference type="PANTHER" id="PTHR45844:SF3">
    <property type="entry name" value="BHLH DOMAIN-CONTAINING PROTEIN"/>
    <property type="match status" value="1"/>
</dbReference>
<dbReference type="SMART" id="SM00353">
    <property type="entry name" value="HLH"/>
    <property type="match status" value="1"/>
</dbReference>
<evidence type="ECO:0000256" key="2">
    <source>
        <dbReference type="ARBA" id="ARBA00023015"/>
    </source>
</evidence>
<dbReference type="GO" id="GO:0005634">
    <property type="term" value="C:nucleus"/>
    <property type="evidence" value="ECO:0007669"/>
    <property type="project" value="UniProtKB-SubCell"/>
</dbReference>
<dbReference type="EMBL" id="KI630365">
    <property type="protein sequence ID" value="EYU41136.1"/>
    <property type="molecule type" value="Genomic_DNA"/>
</dbReference>
<sequence>MEYFKINVDDGICDNYSSKLVLDNERGELVRAAVVKSGRAKVGNADKALVALRNHSLAERRRRERINAHLATLRTLIPGTVKMDKAALLGEVVNRVKELRRSMVEATNGALVPTEVDEVIVEQHKDENPNNCKPSSVSIRASLCCDFTHELLSDLRQALDETLPLNANITRAEIATMGSRMVNVFLISGQNDATNNAEDIGDQESQLLITSVRQALLSVLDKYYASEEFSSGNIVPTKRRRVSPFDSSSSSSLGDMW</sequence>
<name>A0A022RMF9_ERYGU</name>
<dbReference type="AlphaFoldDB" id="A0A022RMF9"/>
<dbReference type="PROSITE" id="PS50888">
    <property type="entry name" value="BHLH"/>
    <property type="match status" value="1"/>
</dbReference>
<comment type="subcellular location">
    <subcellularLocation>
        <location evidence="1">Nucleus</location>
    </subcellularLocation>
</comment>
<dbReference type="OrthoDB" id="71302at2759"/>
<dbReference type="GO" id="GO:0003677">
    <property type="term" value="F:DNA binding"/>
    <property type="evidence" value="ECO:0007669"/>
    <property type="project" value="UniProtKB-KW"/>
</dbReference>
<dbReference type="GO" id="GO:0046983">
    <property type="term" value="F:protein dimerization activity"/>
    <property type="evidence" value="ECO:0007669"/>
    <property type="project" value="InterPro"/>
</dbReference>
<protein>
    <recommendedName>
        <fullName evidence="6">BHLH domain-containing protein</fullName>
    </recommendedName>
</protein>
<dbReference type="STRING" id="4155.A0A022RMF9"/>
<feature type="domain" description="BHLH" evidence="6">
    <location>
        <begin position="50"/>
        <end position="99"/>
    </location>
</feature>
<reference evidence="7 8" key="1">
    <citation type="journal article" date="2013" name="Proc. Natl. Acad. Sci. U.S.A.">
        <title>Fine-scale variation in meiotic recombination in Mimulus inferred from population shotgun sequencing.</title>
        <authorList>
            <person name="Hellsten U."/>
            <person name="Wright K.M."/>
            <person name="Jenkins J."/>
            <person name="Shu S."/>
            <person name="Yuan Y."/>
            <person name="Wessler S.R."/>
            <person name="Schmutz J."/>
            <person name="Willis J.H."/>
            <person name="Rokhsar D.S."/>
        </authorList>
    </citation>
    <scope>NUCLEOTIDE SEQUENCE [LARGE SCALE GENOMIC DNA]</scope>
    <source>
        <strain evidence="8">cv. DUN x IM62</strain>
    </source>
</reference>
<evidence type="ECO:0000256" key="4">
    <source>
        <dbReference type="ARBA" id="ARBA00023163"/>
    </source>
</evidence>
<proteinExistence type="predicted"/>
<dbReference type="Gene3D" id="4.10.280.10">
    <property type="entry name" value="Helix-loop-helix DNA-binding domain"/>
    <property type="match status" value="1"/>
</dbReference>
<keyword evidence="3" id="KW-0238">DNA-binding</keyword>
<dbReference type="Pfam" id="PF00010">
    <property type="entry name" value="HLH"/>
    <property type="match status" value="1"/>
</dbReference>
<dbReference type="InterPro" id="IPR036638">
    <property type="entry name" value="HLH_DNA-bd_sf"/>
</dbReference>
<organism evidence="7 8">
    <name type="scientific">Erythranthe guttata</name>
    <name type="common">Yellow monkey flower</name>
    <name type="synonym">Mimulus guttatus</name>
    <dbReference type="NCBI Taxonomy" id="4155"/>
    <lineage>
        <taxon>Eukaryota</taxon>
        <taxon>Viridiplantae</taxon>
        <taxon>Streptophyta</taxon>
        <taxon>Embryophyta</taxon>
        <taxon>Tracheophyta</taxon>
        <taxon>Spermatophyta</taxon>
        <taxon>Magnoliopsida</taxon>
        <taxon>eudicotyledons</taxon>
        <taxon>Gunneridae</taxon>
        <taxon>Pentapetalae</taxon>
        <taxon>asterids</taxon>
        <taxon>lamiids</taxon>
        <taxon>Lamiales</taxon>
        <taxon>Phrymaceae</taxon>
        <taxon>Erythranthe</taxon>
    </lineage>
</organism>